<keyword evidence="3" id="KW-0255">Endonuclease</keyword>
<reference evidence="3 4" key="1">
    <citation type="journal article" date="2015" name="Genome Announc.">
        <title>Thirty-Two Complete Genome Assemblies of Nine Yersinia Species, Including Y. pestis, Y. pseudotuberculosis, and Y. enterocolitica.</title>
        <authorList>
            <person name="Johnson S.L."/>
            <person name="Daligault H.E."/>
            <person name="Davenport K.W."/>
            <person name="Jaissle J."/>
            <person name="Frey K.G."/>
            <person name="Ladner J.T."/>
            <person name="Broomall S.M."/>
            <person name="Bishop-Lilly K.A."/>
            <person name="Bruce D.C."/>
            <person name="Coyne S.R."/>
            <person name="Gibbons H.S."/>
            <person name="Lo C.C."/>
            <person name="Munk A.C."/>
            <person name="Rosenzweig C.N."/>
            <person name="Koroleva G.I."/>
            <person name="Palacios G.F."/>
            <person name="Redden C.L."/>
            <person name="Xu Y."/>
            <person name="Minogue T.D."/>
            <person name="Chain P.S."/>
        </authorList>
    </citation>
    <scope>NUCLEOTIDE SEQUENCE [LARGE SCALE GENOMIC DNA]</scope>
    <source>
        <strain evidence="3 4">Y231</strain>
    </source>
</reference>
<name>A0ABM5SK58_9GAMM</name>
<gene>
    <name evidence="3" type="ORF">CH54_2150</name>
</gene>
<dbReference type="EMBL" id="CP009997">
    <property type="protein sequence ID" value="AJJ34877.1"/>
    <property type="molecule type" value="Genomic_DNA"/>
</dbReference>
<keyword evidence="3" id="KW-0378">Hydrolase</keyword>
<keyword evidence="3" id="KW-0540">Nuclease</keyword>
<feature type="domain" description="HNH nuclease" evidence="2">
    <location>
        <begin position="276"/>
        <end position="325"/>
    </location>
</feature>
<evidence type="ECO:0000256" key="1">
    <source>
        <dbReference type="SAM" id="MobiDB-lite"/>
    </source>
</evidence>
<keyword evidence="4" id="KW-1185">Reference proteome</keyword>
<accession>A0ABM5SK58</accession>
<evidence type="ECO:0000313" key="4">
    <source>
        <dbReference type="Proteomes" id="UP000031883"/>
    </source>
</evidence>
<evidence type="ECO:0000313" key="3">
    <source>
        <dbReference type="EMBL" id="AJJ34877.1"/>
    </source>
</evidence>
<dbReference type="InterPro" id="IPR003615">
    <property type="entry name" value="HNH_nuc"/>
</dbReference>
<protein>
    <submittedName>
        <fullName evidence="3">HNH endonuclease family protein</fullName>
    </submittedName>
</protein>
<dbReference type="Proteomes" id="UP000031883">
    <property type="component" value="Chromosome"/>
</dbReference>
<evidence type="ECO:0000259" key="2">
    <source>
        <dbReference type="Pfam" id="PF13391"/>
    </source>
</evidence>
<dbReference type="Pfam" id="PF13391">
    <property type="entry name" value="HNH_2"/>
    <property type="match status" value="1"/>
</dbReference>
<dbReference type="GO" id="GO:0004519">
    <property type="term" value="F:endonuclease activity"/>
    <property type="evidence" value="ECO:0007669"/>
    <property type="project" value="UniProtKB-KW"/>
</dbReference>
<organism evidence="3 4">
    <name type="scientific">Yersinia rochesterensis</name>
    <dbReference type="NCBI Taxonomy" id="1604335"/>
    <lineage>
        <taxon>Bacteria</taxon>
        <taxon>Pseudomonadati</taxon>
        <taxon>Pseudomonadota</taxon>
        <taxon>Gammaproteobacteria</taxon>
        <taxon>Enterobacterales</taxon>
        <taxon>Yersiniaceae</taxon>
        <taxon>Yersinia</taxon>
    </lineage>
</organism>
<feature type="region of interest" description="Disordered" evidence="1">
    <location>
        <begin position="234"/>
        <end position="260"/>
    </location>
</feature>
<sequence>MQRHPKVGEYRTRKVKDDLEYERARPLRDAAKTQRIASTKLIKKRPKIDEWEEAKRRMPSPEPRSLNFGHVGLMTVAPEKYIEKPLAGVNTPAVKHKTFDFHTSVQREKGMERPDLLQVTEKRIRPALRRDFAFFVVKHRLGKLTANELANEFLKTQVDYTPAQDIKDPVIVIKPNGEHKEFHSTSKAFTNLGIGKDNQARKFRLGVKVKGADIWTHNGEDYLVKLKYPRIGQLSNSPDAQDQPLKPKRKGTATVTTRPDQSEFSQWVEANCNGTCVVTGAKIHVRGSAAHLLENSNDGIDHYTNGLWLRWDIHKLFDDDLCSIDPATLKIWFLDVVMYEDKDLRLYNGRDLGPINRPINRDFLTARWSRFCALRDISKE</sequence>
<proteinExistence type="predicted"/>